<organism evidence="2 3">
    <name type="scientific">Acanthamoeba castellanii (strain ATCC 30010 / Neff)</name>
    <dbReference type="NCBI Taxonomy" id="1257118"/>
    <lineage>
        <taxon>Eukaryota</taxon>
        <taxon>Amoebozoa</taxon>
        <taxon>Discosea</taxon>
        <taxon>Longamoebia</taxon>
        <taxon>Centramoebida</taxon>
        <taxon>Acanthamoebidae</taxon>
        <taxon>Acanthamoeba</taxon>
    </lineage>
</organism>
<dbReference type="EMBL" id="KB007890">
    <property type="protein sequence ID" value="ELR22127.1"/>
    <property type="molecule type" value="Genomic_DNA"/>
</dbReference>
<evidence type="ECO:0000313" key="2">
    <source>
        <dbReference type="EMBL" id="ELR22127.1"/>
    </source>
</evidence>
<dbReference type="GO" id="GO:0003723">
    <property type="term" value="F:RNA binding"/>
    <property type="evidence" value="ECO:0007669"/>
    <property type="project" value="TreeGrafter"/>
</dbReference>
<name>L8HA74_ACACF</name>
<dbReference type="OrthoDB" id="1432093at2759"/>
<comment type="similarity">
    <text evidence="1">Belongs to the CAF1 family.</text>
</comment>
<dbReference type="KEGG" id="acan:ACA1_159550"/>
<dbReference type="VEuPathDB" id="AmoebaDB:ACA1_159550"/>
<dbReference type="AlphaFoldDB" id="L8HA74"/>
<dbReference type="GeneID" id="14923053"/>
<accession>L8HA74</accession>
<evidence type="ECO:0000313" key="3">
    <source>
        <dbReference type="Proteomes" id="UP000011083"/>
    </source>
</evidence>
<dbReference type="PANTHER" id="PTHR15092">
    <property type="entry name" value="POLY A -SPECIFIC RIBONUCLEASE/TARGET OF EGR1, MEMBER 1"/>
    <property type="match status" value="1"/>
</dbReference>
<dbReference type="PANTHER" id="PTHR15092:SF22">
    <property type="entry name" value="POLY(A)-SPECIFIC RIBONUCLEASE PNLDC1"/>
    <property type="match status" value="1"/>
</dbReference>
<dbReference type="InterPro" id="IPR012677">
    <property type="entry name" value="Nucleotide-bd_a/b_plait_sf"/>
</dbReference>
<protein>
    <submittedName>
        <fullName evidence="2">Poly(A)-specific ribonuclease, putative</fullName>
    </submittedName>
</protein>
<proteinExistence type="inferred from homology"/>
<dbReference type="InterPro" id="IPR006941">
    <property type="entry name" value="RNase_CAF1"/>
</dbReference>
<dbReference type="GO" id="GO:0000175">
    <property type="term" value="F:3'-5'-RNA exonuclease activity"/>
    <property type="evidence" value="ECO:0007669"/>
    <property type="project" value="TreeGrafter"/>
</dbReference>
<evidence type="ECO:0000256" key="1">
    <source>
        <dbReference type="ARBA" id="ARBA00008372"/>
    </source>
</evidence>
<dbReference type="Gene3D" id="3.30.420.10">
    <property type="entry name" value="Ribonuclease H-like superfamily/Ribonuclease H"/>
    <property type="match status" value="1"/>
</dbReference>
<dbReference type="STRING" id="1257118.L8HA74"/>
<dbReference type="InterPro" id="IPR036397">
    <property type="entry name" value="RNaseH_sf"/>
</dbReference>
<dbReference type="Pfam" id="PF04857">
    <property type="entry name" value="CAF1"/>
    <property type="match status" value="1"/>
</dbReference>
<dbReference type="InterPro" id="IPR051181">
    <property type="entry name" value="CAF1_poly(A)_ribonucleases"/>
</dbReference>
<dbReference type="Gene3D" id="3.30.70.330">
    <property type="match status" value="1"/>
</dbReference>
<reference evidence="2 3" key="1">
    <citation type="journal article" date="2013" name="Genome Biol.">
        <title>Genome of Acanthamoeba castellanii highlights extensive lateral gene transfer and early evolution of tyrosine kinase signaling.</title>
        <authorList>
            <person name="Clarke M."/>
            <person name="Lohan A.J."/>
            <person name="Liu B."/>
            <person name="Lagkouvardos I."/>
            <person name="Roy S."/>
            <person name="Zafar N."/>
            <person name="Bertelli C."/>
            <person name="Schilde C."/>
            <person name="Kianianmomeni A."/>
            <person name="Burglin T.R."/>
            <person name="Frech C."/>
            <person name="Turcotte B."/>
            <person name="Kopec K.O."/>
            <person name="Synnott J.M."/>
            <person name="Choo C."/>
            <person name="Paponov I."/>
            <person name="Finkler A."/>
            <person name="Soon Heng Tan C."/>
            <person name="Hutchins A.P."/>
            <person name="Weinmeier T."/>
            <person name="Rattei T."/>
            <person name="Chu J.S."/>
            <person name="Gimenez G."/>
            <person name="Irimia M."/>
            <person name="Rigden D.J."/>
            <person name="Fitzpatrick D.A."/>
            <person name="Lorenzo-Morales J."/>
            <person name="Bateman A."/>
            <person name="Chiu C.H."/>
            <person name="Tang P."/>
            <person name="Hegemann P."/>
            <person name="Fromm H."/>
            <person name="Raoult D."/>
            <person name="Greub G."/>
            <person name="Miranda-Saavedra D."/>
            <person name="Chen N."/>
            <person name="Nash P."/>
            <person name="Ginger M.L."/>
            <person name="Horn M."/>
            <person name="Schaap P."/>
            <person name="Caler L."/>
            <person name="Loftus B."/>
        </authorList>
    </citation>
    <scope>NUCLEOTIDE SEQUENCE [LARGE SCALE GENOMIC DNA]</scope>
    <source>
        <strain evidence="2 3">Neff</strain>
    </source>
</reference>
<dbReference type="InterPro" id="IPR012337">
    <property type="entry name" value="RNaseH-like_sf"/>
</dbReference>
<gene>
    <name evidence="2" type="ORF">ACA1_159550</name>
</gene>
<sequence length="272" mass="30138">HNLLLDLLYSYFHFEDRLPSSFRNFKVAINKVFPTIFDTKHIAATDPAYKDRLLSTGLGDVYAAVKGGVNVVHAEGFDRYRENEEYAHEAGFDAYMTGAIFAAYLEQIVGAEAHIEGVPLVASARILQYANTINQYGACSVLRLDRPEDENDFSNVFHVSINQRPAQAADVMTLFDGIPVQLKWINKTSTWVIINDRSVLPRVWPLVKQQLQTPKARSHGFVVRSFADFKAGKSPIDWPQLAKAALAGLALPLGLAFALHRLSGGAHCSAHS</sequence>
<keyword evidence="3" id="KW-1185">Reference proteome</keyword>
<dbReference type="SUPFAM" id="SSF53098">
    <property type="entry name" value="Ribonuclease H-like"/>
    <property type="match status" value="1"/>
</dbReference>
<dbReference type="Proteomes" id="UP000011083">
    <property type="component" value="Unassembled WGS sequence"/>
</dbReference>
<feature type="non-terminal residue" evidence="2">
    <location>
        <position position="272"/>
    </location>
</feature>
<dbReference type="RefSeq" id="XP_004348585.1">
    <property type="nucleotide sequence ID" value="XM_004348535.1"/>
</dbReference>